<keyword evidence="1" id="KW-0131">Cell cycle</keyword>
<evidence type="ECO:0000313" key="1">
    <source>
        <dbReference type="EMBL" id="RYC72593.1"/>
    </source>
</evidence>
<gene>
    <name evidence="1" type="primary">ftsA_2</name>
    <name evidence="1" type="ORF">G6CMJM_00396</name>
</gene>
<reference evidence="1 2" key="1">
    <citation type="journal article" date="2018" name="bioRxiv">
        <title>Evidence of independent acquisition and adaption of ultra-small bacteria to human hosts across the highly diverse yet reduced genomes of the phylum Saccharibacteria.</title>
        <authorList>
            <person name="McLean J.S."/>
            <person name="Bor B."/>
            <person name="To T.T."/>
            <person name="Liu Q."/>
            <person name="Kearns K.A."/>
            <person name="Solden L.M."/>
            <person name="Wrighton K.C."/>
            <person name="He X."/>
            <person name="Shi W."/>
        </authorList>
    </citation>
    <scope>NUCLEOTIDE SEQUENCE [LARGE SCALE GENOMIC DNA]</scope>
    <source>
        <strain evidence="1 2">TM7_CMJM_G6_1_HOT_870</strain>
    </source>
</reference>
<comment type="caution">
    <text evidence="1">The sequence shown here is derived from an EMBL/GenBank/DDBJ whole genome shotgun (WGS) entry which is preliminary data.</text>
</comment>
<dbReference type="RefSeq" id="WP_129718803.1">
    <property type="nucleotide sequence ID" value="NZ_PRLK01000005.1"/>
</dbReference>
<evidence type="ECO:0000313" key="2">
    <source>
        <dbReference type="Proteomes" id="UP001190925"/>
    </source>
</evidence>
<name>A0ABY0FKF6_9BACT</name>
<dbReference type="InterPro" id="IPR050696">
    <property type="entry name" value="FtsA/MreB"/>
</dbReference>
<dbReference type="PANTHER" id="PTHR32432">
    <property type="entry name" value="CELL DIVISION PROTEIN FTSA-RELATED"/>
    <property type="match status" value="1"/>
</dbReference>
<dbReference type="Proteomes" id="UP001190925">
    <property type="component" value="Unassembled WGS sequence"/>
</dbReference>
<keyword evidence="2" id="KW-1185">Reference proteome</keyword>
<dbReference type="Gene3D" id="3.30.420.40">
    <property type="match status" value="2"/>
</dbReference>
<sequence>MIDIKGVGEFFSLDIGTNSIRATQLSKSGDGSWNLVGMGYTSVDPQIILSDSEESKRKLSEVIASMLGQSDIKTKNVAINLPSQKTFTTIIEVPNQDKKELARNIEYQVDQYIPMSFDDAKFDWALIGASLSKQDYLEILLASTSKKFSEEKMEFVEGLGLNVVASEPESLAMTRALYSGEIENRAQLFVNFNETSTDLSIVCQGAPRLVRTIPAGLFSLVKSASQNLNIKEDQARQFILKFGLAKDKLEGQVFRAIEMTLDNFAQEITKSIKFFSTKYPDIPVGSVNLSGYVGTIPQMSEYIASKTGIQTYSSNPFQNINVPAKYQQQVMNVGSEFAVAVGLAKRSNR</sequence>
<dbReference type="SUPFAM" id="SSF53067">
    <property type="entry name" value="Actin-like ATPase domain"/>
    <property type="match status" value="2"/>
</dbReference>
<dbReference type="GO" id="GO:0051301">
    <property type="term" value="P:cell division"/>
    <property type="evidence" value="ECO:0007669"/>
    <property type="project" value="UniProtKB-KW"/>
</dbReference>
<dbReference type="EMBL" id="PRLK01000005">
    <property type="protein sequence ID" value="RYC72593.1"/>
    <property type="molecule type" value="Genomic_DNA"/>
</dbReference>
<accession>A0ABY0FKF6</accession>
<organism evidence="1 2">
    <name type="scientific">Candidatus Nanogingivalis gingivitcus</name>
    <dbReference type="NCBI Taxonomy" id="2171992"/>
    <lineage>
        <taxon>Bacteria</taxon>
        <taxon>Candidatus Saccharimonadota</taxon>
        <taxon>Candidatus Nanosyncoccalia</taxon>
        <taxon>Candidatus Nanogingivales</taxon>
        <taxon>Candidatus Nanogingivalaceae</taxon>
        <taxon>Candidatus Nanogingivalis</taxon>
    </lineage>
</organism>
<protein>
    <submittedName>
        <fullName evidence="1">Cell division protein FtsA</fullName>
    </submittedName>
</protein>
<dbReference type="CDD" id="cd24049">
    <property type="entry name" value="ASKHA_NBD_PilM"/>
    <property type="match status" value="1"/>
</dbReference>
<dbReference type="Gene3D" id="3.30.1490.300">
    <property type="match status" value="1"/>
</dbReference>
<dbReference type="NCBIfam" id="TIGR01175">
    <property type="entry name" value="pilM"/>
    <property type="match status" value="1"/>
</dbReference>
<dbReference type="InterPro" id="IPR043129">
    <property type="entry name" value="ATPase_NBD"/>
</dbReference>
<dbReference type="Pfam" id="PF11104">
    <property type="entry name" value="PilM_2"/>
    <property type="match status" value="1"/>
</dbReference>
<keyword evidence="1" id="KW-0132">Cell division</keyword>
<reference evidence="1 2" key="2">
    <citation type="journal article" date="2020" name="Cell Rep.">
        <title>Acquisition and Adaptation of Ultra-small Parasitic Reduced Genome Bacteria to Mammalian Hosts.</title>
        <authorList>
            <person name="McLean J.S."/>
            <person name="Bor B."/>
            <person name="Kerns K.A."/>
            <person name="Liu Q."/>
            <person name="To T.T."/>
            <person name="Solden L."/>
            <person name="Hendrickson E.L."/>
            <person name="Wrighton K."/>
            <person name="Shi W."/>
            <person name="He X."/>
        </authorList>
    </citation>
    <scope>NUCLEOTIDE SEQUENCE [LARGE SCALE GENOMIC DNA]</scope>
    <source>
        <strain evidence="1 2">TM7_CMJM_G6_1_HOT_870</strain>
    </source>
</reference>
<proteinExistence type="predicted"/>
<dbReference type="InterPro" id="IPR005883">
    <property type="entry name" value="PilM"/>
</dbReference>
<dbReference type="PANTHER" id="PTHR32432:SF3">
    <property type="entry name" value="ETHANOLAMINE UTILIZATION PROTEIN EUTJ"/>
    <property type="match status" value="1"/>
</dbReference>
<dbReference type="PIRSF" id="PIRSF019169">
    <property type="entry name" value="PilM"/>
    <property type="match status" value="1"/>
</dbReference>